<feature type="transmembrane region" description="Helical" evidence="1">
    <location>
        <begin position="153"/>
        <end position="174"/>
    </location>
</feature>
<name>A0A830GTB2_9CREN</name>
<organism evidence="3 4">
    <name type="scientific">Thermocladium modestius</name>
    <dbReference type="NCBI Taxonomy" id="62609"/>
    <lineage>
        <taxon>Archaea</taxon>
        <taxon>Thermoproteota</taxon>
        <taxon>Thermoprotei</taxon>
        <taxon>Thermoproteales</taxon>
        <taxon>Thermoproteaceae</taxon>
        <taxon>Thermocladium</taxon>
    </lineage>
</organism>
<comment type="caution">
    <text evidence="3">The sequence shown here is derived from an EMBL/GenBank/DDBJ whole genome shotgun (WGS) entry which is preliminary data.</text>
</comment>
<reference evidence="3" key="2">
    <citation type="submission" date="2020-09" db="EMBL/GenBank/DDBJ databases">
        <authorList>
            <person name="Sun Q."/>
            <person name="Ohkuma M."/>
        </authorList>
    </citation>
    <scope>NUCLEOTIDE SEQUENCE</scope>
    <source>
        <strain evidence="3">JCM 10088</strain>
    </source>
</reference>
<dbReference type="AlphaFoldDB" id="A0A830GTB2"/>
<protein>
    <recommendedName>
        <fullName evidence="2">DUF1616 domain-containing protein</fullName>
    </recommendedName>
</protein>
<keyword evidence="4" id="KW-1185">Reference proteome</keyword>
<accession>A0A830GTB2</accession>
<feature type="domain" description="DUF1616" evidence="2">
    <location>
        <begin position="99"/>
        <end position="258"/>
    </location>
</feature>
<evidence type="ECO:0000256" key="1">
    <source>
        <dbReference type="SAM" id="Phobius"/>
    </source>
</evidence>
<dbReference type="Proteomes" id="UP000610960">
    <property type="component" value="Unassembled WGS sequence"/>
</dbReference>
<keyword evidence="1" id="KW-1133">Transmembrane helix</keyword>
<dbReference type="InterPro" id="IPR011674">
    <property type="entry name" value="DUF1616"/>
</dbReference>
<dbReference type="EMBL" id="BMNL01000001">
    <property type="protein sequence ID" value="GGP19015.1"/>
    <property type="molecule type" value="Genomic_DNA"/>
</dbReference>
<evidence type="ECO:0000313" key="4">
    <source>
        <dbReference type="Proteomes" id="UP000610960"/>
    </source>
</evidence>
<sequence>MMKANTLMLLPLIIAAVMAIALIVHAASQPPPPSLLSAYGEVARLGAGGANVTLLVNELNQAINLTSEGEASNASPLINEVLAQLPGARASLNGILASKVIALAAAAAVIAAAALIYAKRREIIGELWLRLRSGDSVRAGPGKPTTLLFNEEVASIVLAILIILVVFITAQSVVSNYSTRFSAIGLLGPGGKLGGYPSTIPVNSSPRLYLYVYNHMGEPVWYVVDVYLINASSQPPVTAPPLLTYERILLNNQSWIAPLSIPSVGEPGSYKLLAELWMYSPSNLTLTYTGEYVQLYFNATVS</sequence>
<gene>
    <name evidence="3" type="ORF">GCM10007981_00990</name>
</gene>
<dbReference type="Pfam" id="PF07760">
    <property type="entry name" value="DUF1616"/>
    <property type="match status" value="1"/>
</dbReference>
<evidence type="ECO:0000259" key="2">
    <source>
        <dbReference type="Pfam" id="PF07760"/>
    </source>
</evidence>
<evidence type="ECO:0000313" key="3">
    <source>
        <dbReference type="EMBL" id="GGP19015.1"/>
    </source>
</evidence>
<proteinExistence type="predicted"/>
<keyword evidence="1" id="KW-0472">Membrane</keyword>
<reference evidence="3" key="1">
    <citation type="journal article" date="2014" name="Int. J. Syst. Evol. Microbiol.">
        <title>Complete genome sequence of Corynebacterium casei LMG S-19264T (=DSM 44701T), isolated from a smear-ripened cheese.</title>
        <authorList>
            <consortium name="US DOE Joint Genome Institute (JGI-PGF)"/>
            <person name="Walter F."/>
            <person name="Albersmeier A."/>
            <person name="Kalinowski J."/>
            <person name="Ruckert C."/>
        </authorList>
    </citation>
    <scope>NUCLEOTIDE SEQUENCE</scope>
    <source>
        <strain evidence="3">JCM 10088</strain>
    </source>
</reference>
<keyword evidence="1" id="KW-0812">Transmembrane</keyword>
<feature type="transmembrane region" description="Helical" evidence="1">
    <location>
        <begin position="95"/>
        <end position="118"/>
    </location>
</feature>